<evidence type="ECO:0000256" key="2">
    <source>
        <dbReference type="ARBA" id="ARBA00007306"/>
    </source>
</evidence>
<dbReference type="SMART" id="SM00320">
    <property type="entry name" value="WD40"/>
    <property type="match status" value="6"/>
</dbReference>
<evidence type="ECO:0000256" key="9">
    <source>
        <dbReference type="PROSITE-ProRule" id="PRU00221"/>
    </source>
</evidence>
<dbReference type="VEuPathDB" id="FungiDB:AMAG_15494"/>
<evidence type="ECO:0000256" key="5">
    <source>
        <dbReference type="ARBA" id="ARBA00022763"/>
    </source>
</evidence>
<reference evidence="12 13" key="1">
    <citation type="submission" date="2009-11" db="EMBL/GenBank/DDBJ databases">
        <title>Annotation of Allomyces macrogynus ATCC 38327.</title>
        <authorList>
            <consortium name="The Broad Institute Genome Sequencing Platform"/>
            <person name="Russ C."/>
            <person name="Cuomo C."/>
            <person name="Burger G."/>
            <person name="Gray M.W."/>
            <person name="Holland P.W.H."/>
            <person name="King N."/>
            <person name="Lang F.B.F."/>
            <person name="Roger A.J."/>
            <person name="Ruiz-Trillo I."/>
            <person name="Young S.K."/>
            <person name="Zeng Q."/>
            <person name="Gargeya S."/>
            <person name="Fitzgerald M."/>
            <person name="Haas B."/>
            <person name="Abouelleil A."/>
            <person name="Alvarado L."/>
            <person name="Arachchi H.M."/>
            <person name="Berlin A."/>
            <person name="Chapman S.B."/>
            <person name="Gearin G."/>
            <person name="Goldberg J."/>
            <person name="Griggs A."/>
            <person name="Gujja S."/>
            <person name="Hansen M."/>
            <person name="Heiman D."/>
            <person name="Howarth C."/>
            <person name="Larimer J."/>
            <person name="Lui A."/>
            <person name="MacDonald P.J.P."/>
            <person name="McCowen C."/>
            <person name="Montmayeur A."/>
            <person name="Murphy C."/>
            <person name="Neiman D."/>
            <person name="Pearson M."/>
            <person name="Priest M."/>
            <person name="Roberts A."/>
            <person name="Saif S."/>
            <person name="Shea T."/>
            <person name="Sisk P."/>
            <person name="Stolte C."/>
            <person name="Sykes S."/>
            <person name="Wortman J."/>
            <person name="Nusbaum C."/>
            <person name="Birren B."/>
        </authorList>
    </citation>
    <scope>NUCLEOTIDE SEQUENCE [LARGE SCALE GENOMIC DNA]</scope>
    <source>
        <strain evidence="12 13">ATCC 38327</strain>
    </source>
</reference>
<evidence type="ECO:0000256" key="8">
    <source>
        <dbReference type="ARBA" id="ARBA00023242"/>
    </source>
</evidence>
<dbReference type="AlphaFoldDB" id="A0A0L0T7L8"/>
<keyword evidence="8" id="KW-0539">Nucleus</keyword>
<dbReference type="PROSITE" id="PS50294">
    <property type="entry name" value="WD_REPEATS_REGION"/>
    <property type="match status" value="1"/>
</dbReference>
<dbReference type="GO" id="GO:0005634">
    <property type="term" value="C:nucleus"/>
    <property type="evidence" value="ECO:0007669"/>
    <property type="project" value="UniProtKB-SubCell"/>
</dbReference>
<evidence type="ECO:0000256" key="4">
    <source>
        <dbReference type="ARBA" id="ARBA00022737"/>
    </source>
</evidence>
<keyword evidence="7" id="KW-0234">DNA repair</keyword>
<evidence type="ECO:0000259" key="11">
    <source>
        <dbReference type="Pfam" id="PF24105"/>
    </source>
</evidence>
<sequence length="513" mass="54478">MKAKAVQIQWHRMQTITSVDFSPTVPGKFATAGGDNFARVWQVSEVDGKSEVQFCSTLAGHLAGVNVVRWSRSGDRIATGDNVGSICLWHQVPKSADLGRNLLVDDEDIDSYTEMWRQCAILTGHKDEVNDLVWSPCGKYLASVGTDQKLRIWDVARGDVIGSAHNHTDMIQGVAWDPLGQFIATQSIDRSCLVYTLALQQMDAKRTIASLKLINKSTRIEDTTSVAAAVPPASPPARKKYHRLFSDPTTTSTSFFRRLQFSPDGQLLLCPAAHLNDAHAVLVYSRATWAASNAPPVLALPGFTHPAWAVRFAPALFPVSGSGIVELPYRMVFAVGGDDALVVYDTQSAFPRAVLTGFHVYRYQDLAWSCDARHLVAVSHDGFCTVVSLDETDLGGKMLEVGDVEAPEPVRAAVFGQGAQSTAAPHTPGGARAAVAAPAPVLAGNASSSKKRIAPTLVSSYSATGDSVPSAETTAASTPAAGAGAALAPAPAPAKKRIAPTLVTLFSSTPPPQ</sequence>
<dbReference type="InterPro" id="IPR036322">
    <property type="entry name" value="WD40_repeat_dom_sf"/>
</dbReference>
<feature type="domain" description="CAF1B/HIR1 beta-propeller" evidence="11">
    <location>
        <begin position="1"/>
        <end position="394"/>
    </location>
</feature>
<feature type="region of interest" description="Disordered" evidence="10">
    <location>
        <begin position="462"/>
        <end position="493"/>
    </location>
</feature>
<dbReference type="InterPro" id="IPR055410">
    <property type="entry name" value="Beta-prop_CAF1B_HIR1"/>
</dbReference>
<dbReference type="STRING" id="578462.A0A0L0T7L8"/>
<dbReference type="Gene3D" id="2.130.10.10">
    <property type="entry name" value="YVTN repeat-like/Quinoprotein amine dehydrogenase"/>
    <property type="match status" value="3"/>
</dbReference>
<evidence type="ECO:0000256" key="10">
    <source>
        <dbReference type="SAM" id="MobiDB-lite"/>
    </source>
</evidence>
<keyword evidence="3 9" id="KW-0853">WD repeat</keyword>
<evidence type="ECO:0000256" key="7">
    <source>
        <dbReference type="ARBA" id="ARBA00023204"/>
    </source>
</evidence>
<dbReference type="GO" id="GO:0033186">
    <property type="term" value="C:CAF-1 complex"/>
    <property type="evidence" value="ECO:0007669"/>
    <property type="project" value="TreeGrafter"/>
</dbReference>
<name>A0A0L0T7L8_ALLM3</name>
<dbReference type="EMBL" id="GG745367">
    <property type="protein sequence ID" value="KNE70742.1"/>
    <property type="molecule type" value="Genomic_DNA"/>
</dbReference>
<dbReference type="PANTHER" id="PTHR15271">
    <property type="entry name" value="CHROMATIN ASSEMBLY FACTOR 1 SUBUNIT B"/>
    <property type="match status" value="1"/>
</dbReference>
<keyword evidence="5" id="KW-0227">DNA damage</keyword>
<keyword evidence="4" id="KW-0677">Repeat</keyword>
<comment type="subcellular location">
    <subcellularLocation>
        <location evidence="1">Nucleus</location>
    </subcellularLocation>
</comment>
<evidence type="ECO:0000256" key="6">
    <source>
        <dbReference type="ARBA" id="ARBA00022853"/>
    </source>
</evidence>
<dbReference type="Proteomes" id="UP000054350">
    <property type="component" value="Unassembled WGS sequence"/>
</dbReference>
<evidence type="ECO:0000256" key="1">
    <source>
        <dbReference type="ARBA" id="ARBA00004123"/>
    </source>
</evidence>
<dbReference type="PANTHER" id="PTHR15271:SF4">
    <property type="entry name" value="CHROMATIN ASSEMBLY FACTOR 1 SUBUNIT B"/>
    <property type="match status" value="1"/>
</dbReference>
<dbReference type="OMA" id="QIYWHES"/>
<dbReference type="OrthoDB" id="71227at2759"/>
<dbReference type="SUPFAM" id="SSF50978">
    <property type="entry name" value="WD40 repeat-like"/>
    <property type="match status" value="1"/>
</dbReference>
<evidence type="ECO:0000313" key="12">
    <source>
        <dbReference type="EMBL" id="KNE70742.1"/>
    </source>
</evidence>
<dbReference type="GO" id="GO:0006334">
    <property type="term" value="P:nucleosome assembly"/>
    <property type="evidence" value="ECO:0007669"/>
    <property type="project" value="TreeGrafter"/>
</dbReference>
<feature type="repeat" description="WD" evidence="9">
    <location>
        <begin position="58"/>
        <end position="89"/>
    </location>
</feature>
<dbReference type="PROSITE" id="PS50082">
    <property type="entry name" value="WD_REPEATS_2"/>
    <property type="match status" value="2"/>
</dbReference>
<keyword evidence="6" id="KW-0156">Chromatin regulator</keyword>
<dbReference type="GO" id="GO:0006335">
    <property type="term" value="P:DNA replication-dependent chromatin assembly"/>
    <property type="evidence" value="ECO:0007669"/>
    <property type="project" value="InterPro"/>
</dbReference>
<organism evidence="12 13">
    <name type="scientific">Allomyces macrogynus (strain ATCC 38327)</name>
    <name type="common">Allomyces javanicus var. macrogynus</name>
    <dbReference type="NCBI Taxonomy" id="578462"/>
    <lineage>
        <taxon>Eukaryota</taxon>
        <taxon>Fungi</taxon>
        <taxon>Fungi incertae sedis</taxon>
        <taxon>Blastocladiomycota</taxon>
        <taxon>Blastocladiomycetes</taxon>
        <taxon>Blastocladiales</taxon>
        <taxon>Blastocladiaceae</taxon>
        <taxon>Allomyces</taxon>
    </lineage>
</organism>
<dbReference type="InterPro" id="IPR019775">
    <property type="entry name" value="WD40_repeat_CS"/>
</dbReference>
<dbReference type="PROSITE" id="PS00678">
    <property type="entry name" value="WD_REPEATS_1"/>
    <property type="match status" value="1"/>
</dbReference>
<dbReference type="Pfam" id="PF24105">
    <property type="entry name" value="Beta-prop_CAF1B_HIR1"/>
    <property type="match status" value="1"/>
</dbReference>
<dbReference type="GO" id="GO:0006281">
    <property type="term" value="P:DNA repair"/>
    <property type="evidence" value="ECO:0007669"/>
    <property type="project" value="UniProtKB-KW"/>
</dbReference>
<feature type="repeat" description="WD" evidence="9">
    <location>
        <begin position="122"/>
        <end position="163"/>
    </location>
</feature>
<proteinExistence type="inferred from homology"/>
<dbReference type="InterPro" id="IPR045145">
    <property type="entry name" value="PTHR15271"/>
</dbReference>
<keyword evidence="13" id="KW-1185">Reference proteome</keyword>
<reference evidence="13" key="2">
    <citation type="submission" date="2009-11" db="EMBL/GenBank/DDBJ databases">
        <title>The Genome Sequence of Allomyces macrogynus strain ATCC 38327.</title>
        <authorList>
            <consortium name="The Broad Institute Genome Sequencing Platform"/>
            <person name="Russ C."/>
            <person name="Cuomo C."/>
            <person name="Shea T."/>
            <person name="Young S.K."/>
            <person name="Zeng Q."/>
            <person name="Koehrsen M."/>
            <person name="Haas B."/>
            <person name="Borodovsky M."/>
            <person name="Guigo R."/>
            <person name="Alvarado L."/>
            <person name="Berlin A."/>
            <person name="Borenstein D."/>
            <person name="Chen Z."/>
            <person name="Engels R."/>
            <person name="Freedman E."/>
            <person name="Gellesch M."/>
            <person name="Goldberg J."/>
            <person name="Griggs A."/>
            <person name="Gujja S."/>
            <person name="Heiman D."/>
            <person name="Hepburn T."/>
            <person name="Howarth C."/>
            <person name="Jen D."/>
            <person name="Larson L."/>
            <person name="Lewis B."/>
            <person name="Mehta T."/>
            <person name="Park D."/>
            <person name="Pearson M."/>
            <person name="Roberts A."/>
            <person name="Saif S."/>
            <person name="Shenoy N."/>
            <person name="Sisk P."/>
            <person name="Stolte C."/>
            <person name="Sykes S."/>
            <person name="Walk T."/>
            <person name="White J."/>
            <person name="Yandava C."/>
            <person name="Burger G."/>
            <person name="Gray M.W."/>
            <person name="Holland P.W.H."/>
            <person name="King N."/>
            <person name="Lang F.B.F."/>
            <person name="Roger A.J."/>
            <person name="Ruiz-Trillo I."/>
            <person name="Lander E."/>
            <person name="Nusbaum C."/>
        </authorList>
    </citation>
    <scope>NUCLEOTIDE SEQUENCE [LARGE SCALE GENOMIC DNA]</scope>
    <source>
        <strain evidence="13">ATCC 38327</strain>
    </source>
</reference>
<dbReference type="InterPro" id="IPR001680">
    <property type="entry name" value="WD40_rpt"/>
</dbReference>
<protein>
    <recommendedName>
        <fullName evidence="11">CAF1B/HIR1 beta-propeller domain-containing protein</fullName>
    </recommendedName>
</protein>
<feature type="compositionally biased region" description="Low complexity" evidence="10">
    <location>
        <begin position="469"/>
        <end position="489"/>
    </location>
</feature>
<dbReference type="eggNOG" id="KOG1009">
    <property type="taxonomic scope" value="Eukaryota"/>
</dbReference>
<evidence type="ECO:0000256" key="3">
    <source>
        <dbReference type="ARBA" id="ARBA00022574"/>
    </source>
</evidence>
<comment type="similarity">
    <text evidence="2">Belongs to the WD repeat HIR1 family.</text>
</comment>
<gene>
    <name evidence="12" type="ORF">AMAG_15494</name>
</gene>
<dbReference type="InterPro" id="IPR015943">
    <property type="entry name" value="WD40/YVTN_repeat-like_dom_sf"/>
</dbReference>
<accession>A0A0L0T7L8</accession>
<evidence type="ECO:0000313" key="13">
    <source>
        <dbReference type="Proteomes" id="UP000054350"/>
    </source>
</evidence>